<feature type="compositionally biased region" description="Basic residues" evidence="1">
    <location>
        <begin position="1"/>
        <end position="10"/>
    </location>
</feature>
<organism evidence="2 3">
    <name type="scientific">Tremella mesenterica</name>
    <name type="common">Jelly fungus</name>
    <dbReference type="NCBI Taxonomy" id="5217"/>
    <lineage>
        <taxon>Eukaryota</taxon>
        <taxon>Fungi</taxon>
        <taxon>Dikarya</taxon>
        <taxon>Basidiomycota</taxon>
        <taxon>Agaricomycotina</taxon>
        <taxon>Tremellomycetes</taxon>
        <taxon>Tremellales</taxon>
        <taxon>Tremellaceae</taxon>
        <taxon>Tremella</taxon>
    </lineage>
</organism>
<gene>
    <name evidence="2" type="ORF">M231_02054</name>
</gene>
<reference evidence="2 3" key="1">
    <citation type="submission" date="2016-06" db="EMBL/GenBank/DDBJ databases">
        <title>Evolution of pathogenesis and genome organization in the Tremellales.</title>
        <authorList>
            <person name="Cuomo C."/>
            <person name="Litvintseva A."/>
            <person name="Heitman J."/>
            <person name="Chen Y."/>
            <person name="Sun S."/>
            <person name="Springer D."/>
            <person name="Dromer F."/>
            <person name="Young S."/>
            <person name="Zeng Q."/>
            <person name="Chapman S."/>
            <person name="Gujja S."/>
            <person name="Saif S."/>
            <person name="Birren B."/>
        </authorList>
    </citation>
    <scope>NUCLEOTIDE SEQUENCE [LARGE SCALE GENOMIC DNA]</scope>
    <source>
        <strain evidence="2 3">ATCC 28783</strain>
    </source>
</reference>
<protein>
    <submittedName>
        <fullName evidence="2">Uncharacterized protein</fullName>
    </submittedName>
</protein>
<dbReference type="EMBL" id="SDIL01000016">
    <property type="protein sequence ID" value="RXK40599.1"/>
    <property type="molecule type" value="Genomic_DNA"/>
</dbReference>
<dbReference type="Proteomes" id="UP000289152">
    <property type="component" value="Unassembled WGS sequence"/>
</dbReference>
<dbReference type="VEuPathDB" id="FungiDB:TREMEDRAFT_62500"/>
<feature type="compositionally biased region" description="Basic and acidic residues" evidence="1">
    <location>
        <begin position="266"/>
        <end position="286"/>
    </location>
</feature>
<accession>A0A4Q1BRL5</accession>
<evidence type="ECO:0000256" key="1">
    <source>
        <dbReference type="SAM" id="MobiDB-lite"/>
    </source>
</evidence>
<evidence type="ECO:0000313" key="2">
    <source>
        <dbReference type="EMBL" id="RXK40599.1"/>
    </source>
</evidence>
<proteinExistence type="predicted"/>
<feature type="compositionally biased region" description="Acidic residues" evidence="1">
    <location>
        <begin position="186"/>
        <end position="200"/>
    </location>
</feature>
<feature type="compositionally biased region" description="Basic and acidic residues" evidence="1">
    <location>
        <begin position="201"/>
        <end position="211"/>
    </location>
</feature>
<comment type="caution">
    <text evidence="2">The sequence shown here is derived from an EMBL/GenBank/DDBJ whole genome shotgun (WGS) entry which is preliminary data.</text>
</comment>
<feature type="region of interest" description="Disordered" evidence="1">
    <location>
        <begin position="1"/>
        <end position="30"/>
    </location>
</feature>
<feature type="region of interest" description="Disordered" evidence="1">
    <location>
        <begin position="59"/>
        <end position="100"/>
    </location>
</feature>
<feature type="region of interest" description="Disordered" evidence="1">
    <location>
        <begin position="114"/>
        <end position="294"/>
    </location>
</feature>
<evidence type="ECO:0000313" key="3">
    <source>
        <dbReference type="Proteomes" id="UP000289152"/>
    </source>
</evidence>
<dbReference type="AlphaFoldDB" id="A0A4Q1BRL5"/>
<dbReference type="InParanoid" id="A0A4Q1BRL5"/>
<dbReference type="OrthoDB" id="2576470at2759"/>
<sequence>MPPKTPKSRVNKTMSISPPAVADHTTKPSLPDKNLVLEILLARLDAAKDMDWYQLSLSLSSTNSSDQDEHKGGKRKSPVMEKGVAKKKKEDDELDGTSLREMYYNRILPALKEGKAPWIEMPEEDVSSASEKDQPSPITEEVSEARSHQIGRKVVRKPKAEGPMEEDENNNNKSEIMTDGAHEDEVMKEDDLESEEGDLLEYEKKPKDQNKSEPGPVLVPIANVKIQPVKKPITRKLLGGKPKEPKRPPGLKTPKCVAGKPVLQFWKKDQNKGDKKNHESKSKAEVLLEMSEED</sequence>
<name>A0A4Q1BRL5_TREME</name>
<keyword evidence="3" id="KW-1185">Reference proteome</keyword>